<reference evidence="1 2" key="1">
    <citation type="submission" date="2019-04" db="EMBL/GenBank/DDBJ databases">
        <title>Complete genome sequence of Agrobacterium tumefaciens CFBP5877.</title>
        <authorList>
            <person name="Huang Y.-Y."/>
            <person name="Chiang H.-Y."/>
            <person name="Chou L."/>
            <person name="Lai E.-M."/>
            <person name="Kuo C.-H."/>
        </authorList>
    </citation>
    <scope>NUCLEOTIDE SEQUENCE [LARGE SCALE GENOMIC DNA]</scope>
    <source>
        <strain evidence="1 2">CFBP5877</strain>
    </source>
</reference>
<evidence type="ECO:0000313" key="1">
    <source>
        <dbReference type="EMBL" id="QCL78407.1"/>
    </source>
</evidence>
<gene>
    <name evidence="1" type="ORF">CFBP5877_04500</name>
</gene>
<proteinExistence type="predicted"/>
<dbReference type="AlphaFoldDB" id="A0AAE6EE85"/>
<sequence>MTAVTKFHQSFKRQSPACHAATLSLLSSTGIERYQDRLANRREAMATITPLQYSCLSAFIRKTLGQL</sequence>
<dbReference type="EMBL" id="CP039897">
    <property type="protein sequence ID" value="QCL78407.1"/>
    <property type="molecule type" value="Genomic_DNA"/>
</dbReference>
<dbReference type="Proteomes" id="UP000298579">
    <property type="component" value="Chromosome circular"/>
</dbReference>
<accession>A0AAE6EE85</accession>
<protein>
    <submittedName>
        <fullName evidence="1">Uncharacterized protein</fullName>
    </submittedName>
</protein>
<evidence type="ECO:0000313" key="2">
    <source>
        <dbReference type="Proteomes" id="UP000298579"/>
    </source>
</evidence>
<name>A0AAE6EE85_AGRTU</name>
<organism evidence="1 2">
    <name type="scientific">Agrobacterium tumefaciens</name>
    <dbReference type="NCBI Taxonomy" id="358"/>
    <lineage>
        <taxon>Bacteria</taxon>
        <taxon>Pseudomonadati</taxon>
        <taxon>Pseudomonadota</taxon>
        <taxon>Alphaproteobacteria</taxon>
        <taxon>Hyphomicrobiales</taxon>
        <taxon>Rhizobiaceae</taxon>
        <taxon>Rhizobium/Agrobacterium group</taxon>
        <taxon>Agrobacterium</taxon>
        <taxon>Agrobacterium tumefaciens complex</taxon>
    </lineage>
</organism>